<gene>
    <name evidence="5" type="ORF">D0469_16470</name>
</gene>
<keyword evidence="6" id="KW-1185">Reference proteome</keyword>
<evidence type="ECO:0000256" key="2">
    <source>
        <dbReference type="SAM" id="MobiDB-lite"/>
    </source>
</evidence>
<name>A0A372LK21_9BACI</name>
<feature type="compositionally biased region" description="Polar residues" evidence="2">
    <location>
        <begin position="291"/>
        <end position="300"/>
    </location>
</feature>
<dbReference type="Gene3D" id="1.10.510.10">
    <property type="entry name" value="Transferase(Phosphotransferase) domain 1"/>
    <property type="match status" value="1"/>
</dbReference>
<keyword evidence="3" id="KW-0812">Transmembrane</keyword>
<dbReference type="SUPFAM" id="SSF56112">
    <property type="entry name" value="Protein kinase-like (PK-like)"/>
    <property type="match status" value="1"/>
</dbReference>
<sequence>MMNNTLRNQCNVPPGSVITGKWNGNRYRVLKELGFGANGIVYLAELNGQFAALKLSNNGMSITSEMNILKAFSKVQGSALGPSLLEADDWEKSGIILPFYVMEYIKGDSFLEFIKAKGPSWTGVLMLQLLTSLEVLHDQGWVFGDLKPENLIVTTPAYKVRCIDVGGTTKQGRSIKEFTEFFDRGYWGLGSRKADQQYDLFAAALVMINASYPKRFQKKGDGQKQIMEAVNVKAELRPYKNVIEKAITGRYQNANQMRQDIMGVLSRRSNGTVSSTRQTNKGYTKQKRQTLKNMQPQTRTQAKKKKGGFAETFLLVMIVSLLYAIYLYGQIM</sequence>
<dbReference type="RefSeq" id="WP_117327818.1">
    <property type="nucleotide sequence ID" value="NZ_QVTE01000048.1"/>
</dbReference>
<keyword evidence="1" id="KW-0547">Nucleotide-binding</keyword>
<dbReference type="Proteomes" id="UP000264541">
    <property type="component" value="Unassembled WGS sequence"/>
</dbReference>
<dbReference type="Pfam" id="PF00069">
    <property type="entry name" value="Pkinase"/>
    <property type="match status" value="1"/>
</dbReference>
<reference evidence="5 6" key="1">
    <citation type="submission" date="2018-08" db="EMBL/GenBank/DDBJ databases">
        <title>Bacillus chawlae sp. nov., Bacillus glennii sp. nov., and Bacillus saganii sp. nov. Isolated from the Vehicle Assembly Building at Kennedy Space Center where the Viking Spacecraft were Assembled.</title>
        <authorList>
            <person name="Seuylemezian A."/>
            <person name="Vaishampayan P."/>
        </authorList>
    </citation>
    <scope>NUCLEOTIDE SEQUENCE [LARGE SCALE GENOMIC DNA]</scope>
    <source>
        <strain evidence="5 6">V47-23a</strain>
    </source>
</reference>
<dbReference type="OrthoDB" id="583109at2"/>
<organism evidence="5 6">
    <name type="scientific">Peribacillus saganii</name>
    <dbReference type="NCBI Taxonomy" id="2303992"/>
    <lineage>
        <taxon>Bacteria</taxon>
        <taxon>Bacillati</taxon>
        <taxon>Bacillota</taxon>
        <taxon>Bacilli</taxon>
        <taxon>Bacillales</taxon>
        <taxon>Bacillaceae</taxon>
        <taxon>Peribacillus</taxon>
    </lineage>
</organism>
<evidence type="ECO:0000313" key="6">
    <source>
        <dbReference type="Proteomes" id="UP000264541"/>
    </source>
</evidence>
<keyword evidence="3" id="KW-1133">Transmembrane helix</keyword>
<accession>A0A372LK21</accession>
<protein>
    <submittedName>
        <fullName evidence="5">Protein kinase family protein</fullName>
    </submittedName>
</protein>
<evidence type="ECO:0000256" key="1">
    <source>
        <dbReference type="PROSITE-ProRule" id="PRU10141"/>
    </source>
</evidence>
<dbReference type="InterPro" id="IPR011009">
    <property type="entry name" value="Kinase-like_dom_sf"/>
</dbReference>
<feature type="domain" description="Protein kinase" evidence="4">
    <location>
        <begin position="27"/>
        <end position="273"/>
    </location>
</feature>
<dbReference type="SMART" id="SM00220">
    <property type="entry name" value="S_TKc"/>
    <property type="match status" value="1"/>
</dbReference>
<dbReference type="GO" id="GO:0005737">
    <property type="term" value="C:cytoplasm"/>
    <property type="evidence" value="ECO:0007669"/>
    <property type="project" value="TreeGrafter"/>
</dbReference>
<evidence type="ECO:0000313" key="5">
    <source>
        <dbReference type="EMBL" id="RFU66905.1"/>
    </source>
</evidence>
<comment type="caution">
    <text evidence="5">The sequence shown here is derived from an EMBL/GenBank/DDBJ whole genome shotgun (WGS) entry which is preliminary data.</text>
</comment>
<dbReference type="PROSITE" id="PS00107">
    <property type="entry name" value="PROTEIN_KINASE_ATP"/>
    <property type="match status" value="1"/>
</dbReference>
<feature type="transmembrane region" description="Helical" evidence="3">
    <location>
        <begin position="309"/>
        <end position="329"/>
    </location>
</feature>
<keyword evidence="3" id="KW-0472">Membrane</keyword>
<proteinExistence type="predicted"/>
<evidence type="ECO:0000256" key="3">
    <source>
        <dbReference type="SAM" id="Phobius"/>
    </source>
</evidence>
<dbReference type="InterPro" id="IPR017441">
    <property type="entry name" value="Protein_kinase_ATP_BS"/>
</dbReference>
<keyword evidence="1" id="KW-0067">ATP-binding</keyword>
<dbReference type="PANTHER" id="PTHR44167">
    <property type="entry name" value="OVARIAN-SPECIFIC SERINE/THREONINE-PROTEIN KINASE LOK-RELATED"/>
    <property type="match status" value="1"/>
</dbReference>
<feature type="compositionally biased region" description="Polar residues" evidence="2">
    <location>
        <begin position="268"/>
        <end position="283"/>
    </location>
</feature>
<dbReference type="PROSITE" id="PS50011">
    <property type="entry name" value="PROTEIN_KINASE_DOM"/>
    <property type="match status" value="1"/>
</dbReference>
<dbReference type="EMBL" id="QVTE01000048">
    <property type="protein sequence ID" value="RFU66905.1"/>
    <property type="molecule type" value="Genomic_DNA"/>
</dbReference>
<feature type="binding site" evidence="1">
    <location>
        <position position="54"/>
    </location>
    <ligand>
        <name>ATP</name>
        <dbReference type="ChEBI" id="CHEBI:30616"/>
    </ligand>
</feature>
<dbReference type="GO" id="GO:0005524">
    <property type="term" value="F:ATP binding"/>
    <property type="evidence" value="ECO:0007669"/>
    <property type="project" value="UniProtKB-UniRule"/>
</dbReference>
<keyword evidence="5" id="KW-0418">Kinase</keyword>
<dbReference type="AlphaFoldDB" id="A0A372LK21"/>
<dbReference type="PANTHER" id="PTHR44167:SF24">
    <property type="entry name" value="SERINE_THREONINE-PROTEIN KINASE CHK2"/>
    <property type="match status" value="1"/>
</dbReference>
<keyword evidence="5" id="KW-0808">Transferase</keyword>
<evidence type="ECO:0000259" key="4">
    <source>
        <dbReference type="PROSITE" id="PS50011"/>
    </source>
</evidence>
<dbReference type="InterPro" id="IPR000719">
    <property type="entry name" value="Prot_kinase_dom"/>
</dbReference>
<feature type="region of interest" description="Disordered" evidence="2">
    <location>
        <begin position="268"/>
        <end position="303"/>
    </location>
</feature>
<dbReference type="GO" id="GO:0004674">
    <property type="term" value="F:protein serine/threonine kinase activity"/>
    <property type="evidence" value="ECO:0007669"/>
    <property type="project" value="TreeGrafter"/>
</dbReference>